<protein>
    <submittedName>
        <fullName evidence="1">Uncharacterized protein</fullName>
    </submittedName>
</protein>
<dbReference type="EMBL" id="CAJNOQ010021585">
    <property type="protein sequence ID" value="CAF1488599.1"/>
    <property type="molecule type" value="Genomic_DNA"/>
</dbReference>
<evidence type="ECO:0000313" key="1">
    <source>
        <dbReference type="EMBL" id="CAF1488599.1"/>
    </source>
</evidence>
<accession>A0A815SD46</accession>
<dbReference type="EMBL" id="CAJOBC010087076">
    <property type="protein sequence ID" value="CAF4352120.1"/>
    <property type="molecule type" value="Genomic_DNA"/>
</dbReference>
<organism evidence="1 3">
    <name type="scientific">Didymodactylos carnosus</name>
    <dbReference type="NCBI Taxonomy" id="1234261"/>
    <lineage>
        <taxon>Eukaryota</taxon>
        <taxon>Metazoa</taxon>
        <taxon>Spiralia</taxon>
        <taxon>Gnathifera</taxon>
        <taxon>Rotifera</taxon>
        <taxon>Eurotatoria</taxon>
        <taxon>Bdelloidea</taxon>
        <taxon>Philodinida</taxon>
        <taxon>Philodinidae</taxon>
        <taxon>Didymodactylos</taxon>
    </lineage>
</organism>
<name>A0A815SD46_9BILA</name>
<evidence type="ECO:0000313" key="3">
    <source>
        <dbReference type="Proteomes" id="UP000663829"/>
    </source>
</evidence>
<gene>
    <name evidence="1" type="ORF">GPM918_LOCUS36146</name>
    <name evidence="2" type="ORF">SRO942_LOCUS36876</name>
</gene>
<feature type="non-terminal residue" evidence="1">
    <location>
        <position position="1"/>
    </location>
</feature>
<evidence type="ECO:0000313" key="2">
    <source>
        <dbReference type="EMBL" id="CAF4352120.1"/>
    </source>
</evidence>
<dbReference type="OrthoDB" id="5857440at2759"/>
<dbReference type="Proteomes" id="UP000681722">
    <property type="component" value="Unassembled WGS sequence"/>
</dbReference>
<dbReference type="AlphaFoldDB" id="A0A815SD46"/>
<comment type="caution">
    <text evidence="1">The sequence shown here is derived from an EMBL/GenBank/DDBJ whole genome shotgun (WGS) entry which is preliminary data.</text>
</comment>
<proteinExistence type="predicted"/>
<keyword evidence="3" id="KW-1185">Reference proteome</keyword>
<dbReference type="Proteomes" id="UP000663829">
    <property type="component" value="Unassembled WGS sequence"/>
</dbReference>
<reference evidence="1" key="1">
    <citation type="submission" date="2021-02" db="EMBL/GenBank/DDBJ databases">
        <authorList>
            <person name="Nowell W R."/>
        </authorList>
    </citation>
    <scope>NUCLEOTIDE SEQUENCE</scope>
</reference>
<sequence>PSSSSIPYLKPQFLVGNMIQTGIFNSDQATFQMWSQLKSKYGDLYYYWFGPCRC</sequence>